<evidence type="ECO:0000256" key="5">
    <source>
        <dbReference type="ARBA" id="ARBA00022737"/>
    </source>
</evidence>
<feature type="domain" description="C2" evidence="13">
    <location>
        <begin position="756"/>
        <end position="871"/>
    </location>
</feature>
<feature type="compositionally biased region" description="Basic residues" evidence="11">
    <location>
        <begin position="52"/>
        <end position="64"/>
    </location>
</feature>
<keyword evidence="3" id="KW-0597">Phosphoprotein</keyword>
<dbReference type="Pfam" id="PF00168">
    <property type="entry name" value="C2"/>
    <property type="match status" value="4"/>
</dbReference>
<proteinExistence type="predicted"/>
<dbReference type="InterPro" id="IPR017147">
    <property type="entry name" value="Tricalbin"/>
</dbReference>
<dbReference type="InterPro" id="IPR037756">
    <property type="entry name" value="C2D_Tricalbin"/>
</dbReference>
<feature type="compositionally biased region" description="Polar residues" evidence="11">
    <location>
        <begin position="27"/>
        <end position="51"/>
    </location>
</feature>
<evidence type="ECO:0000256" key="4">
    <source>
        <dbReference type="ARBA" id="ARBA00022692"/>
    </source>
</evidence>
<keyword evidence="6" id="KW-0256">Endoplasmic reticulum</keyword>
<dbReference type="Pfam" id="PF25669">
    <property type="entry name" value="SMP_MUG190-like"/>
    <property type="match status" value="1"/>
</dbReference>
<keyword evidence="16" id="KW-1185">Reference proteome</keyword>
<accession>A0A9P6W9D5</accession>
<feature type="domain" description="C2" evidence="13">
    <location>
        <begin position="617"/>
        <end position="747"/>
    </location>
</feature>
<dbReference type="InterPro" id="IPR037765">
    <property type="entry name" value="C2B_Tricalbin"/>
</dbReference>
<sequence>MSETSAQVEASPKDTNKGNDFIPIGPTASTTELTNETQNKLDTTYSSGSQKHSLRRSLSKRRKNSTTSKKSDEILVASAVHNAGKLPAANKEGTIGSIPLEKVHPKEMKRVPSRDPNLKDTSITGPGVLDRITPDEKEKMVNSITEDNCDTLYPWRTIGEFHSSGKGVPNTVDSNEIKAYMIETFYNDWYYNMAIVIGTCFFAWLLAYCGFSWWSLLFVFLGTSSVYNTEYRRFNRNVRDDLKRVTVEETLSDKIETTLWLNSFLSKFWVIYMPILSQQVKDAVNPQLVDAAPGYGIDAISLDEFTLGSKAPAIRGIKTYTKSGKNVVEMDWSFAFTPNDVSDMTPIEAKEKINPKIALGVSIGKGVISKSMPILVEDINCAGRMNIKLKFGKVFPNIKIVSVQFLEPPMIDFALKPIGGDTLGLDVMSFLPGLKSFVKSLIDSNVAPMLYAPNHLDIDVEQIMAAQANDAIGVVAVNVSSASDLKSSDFITNTVDPYIVLKTEKSLPGQDTEARTAVKSDIKNPTWHETKYILVNTLNQKLSLTCFDFNDVRKDTLIGSVDIDLGELFQTPSIENRSSELLIGSKSRGTLNYSLNWYPVIPKETKETVNNKTEEAEEASLGLSDSEDQEANGIDSGIAKITLQKITDISSATSFTSNLSPSAKLYINDQLVKSFRTLKRINEPSWNETFEILVDSKSNSKMTLKVFDNRGNNEVLLCQYNSNIEDGLNTLRSGSDFLRGNPFGKIYIDAEWKPVEISDMAVTKNMTSEPFGCVRLNVGKTSVKGSLKGMGDIDPYFKVTLNRHPKYKSKHFSDCSDPTFDDVVYVPVSSSQQSLGISLYDYQSVGSDRFIGQANFLLSDIIEFDETANTYVAKKNISNKVMTITLQDKRRLATQNTMQVEFSFIPTQPVYSPSELEDVKQLEKDLYERKQKFEATQLQNKKEMDRNPEDWEVATITNPFEDDEKKINRKQQLSFDELISVNSGILVLQIVKGSLSRPASFLNIHVDDTIFPSYISSKFRGNRMASDVGYVFVRDLKHSKLLFRVSKKQVAKDQGDVISELYVDTMKVLKGGYDAPANISFNDSNISIQTAFYPTVEQLPRSETIADTGVLNLNIVSGSGLLSADRNGKSDPFVEIYVNRQKVFKSKIIKKTLDPVWNEKASVRIPSLSRTELLFNVMDWDRAGDNDELGMTILDIKSIKPKENYSWNCPLNTQGTIKLQGSFIPQYTKPTMDVIEKNISYTPLKAIGSVGGAGMNAATTVAGAAVGIAGVGAGGIKKGGSLLKSFGGATIGGTKATTDRLTGNSSTKARKSLEYDDTPNVGYATVQSNTPSTPLGANNSNRSLKETPVTPASASSTNGTPTATTAARKSRASSFARTLAPTGTYEGIVNIISAENIAKHVQIKVSLTQGGRMKNLYKTRNQKVNDKGIAQFSESCKFKASPEANIVLTAISRHLLGKDKDAGVAQILLSDPKVQVGDNLAVKIGTGQVVVQINFGQNATKSPPPLPEVPQEYA</sequence>
<feature type="region of interest" description="Disordered" evidence="11">
    <location>
        <begin position="1294"/>
        <end position="1375"/>
    </location>
</feature>
<evidence type="ECO:0000313" key="16">
    <source>
        <dbReference type="Proteomes" id="UP000750334"/>
    </source>
</evidence>
<dbReference type="Pfam" id="PF24920">
    <property type="entry name" value="C2_TCB1"/>
    <property type="match status" value="1"/>
</dbReference>
<feature type="domain" description="C2" evidence="13">
    <location>
        <begin position="1090"/>
        <end position="1209"/>
    </location>
</feature>
<feature type="compositionally biased region" description="Basic and acidic residues" evidence="11">
    <location>
        <begin position="107"/>
        <end position="118"/>
    </location>
</feature>
<feature type="transmembrane region" description="Helical" evidence="12">
    <location>
        <begin position="189"/>
        <end position="207"/>
    </location>
</feature>
<dbReference type="Proteomes" id="UP000750334">
    <property type="component" value="Unassembled WGS sequence"/>
</dbReference>
<dbReference type="OrthoDB" id="1029639at2759"/>
<dbReference type="InterPro" id="IPR056910">
    <property type="entry name" value="TCB1-3_C2"/>
</dbReference>
<reference evidence="15 16" key="1">
    <citation type="submission" date="2020-11" db="EMBL/GenBank/DDBJ databases">
        <title>Kefir isolates.</title>
        <authorList>
            <person name="Marcisauskas S."/>
            <person name="Kim Y."/>
            <person name="Blasche S."/>
        </authorList>
    </citation>
    <scope>NUCLEOTIDE SEQUENCE [LARGE SCALE GENOMIC DNA]</scope>
    <source>
        <strain evidence="15 16">OG2</strain>
    </source>
</reference>
<evidence type="ECO:0000256" key="7">
    <source>
        <dbReference type="ARBA" id="ARBA00022989"/>
    </source>
</evidence>
<dbReference type="CDD" id="cd04052">
    <property type="entry name" value="C2B_Tricalbin-like"/>
    <property type="match status" value="1"/>
</dbReference>
<protein>
    <recommendedName>
        <fullName evidence="17">Tricalbin-3</fullName>
    </recommendedName>
</protein>
<dbReference type="CDD" id="cd04044">
    <property type="entry name" value="C2A_Tricalbin-like"/>
    <property type="match status" value="1"/>
</dbReference>
<dbReference type="GO" id="GO:0006869">
    <property type="term" value="P:lipid transport"/>
    <property type="evidence" value="ECO:0007669"/>
    <property type="project" value="UniProtKB-KW"/>
</dbReference>
<dbReference type="GO" id="GO:0005789">
    <property type="term" value="C:endoplasmic reticulum membrane"/>
    <property type="evidence" value="ECO:0007669"/>
    <property type="project" value="UniProtKB-SubCell"/>
</dbReference>
<dbReference type="InterPro" id="IPR000008">
    <property type="entry name" value="C2_dom"/>
</dbReference>
<feature type="region of interest" description="Disordered" evidence="11">
    <location>
        <begin position="1"/>
        <end position="72"/>
    </location>
</feature>
<evidence type="ECO:0000256" key="10">
    <source>
        <dbReference type="ARBA" id="ARBA00023136"/>
    </source>
</evidence>
<evidence type="ECO:0000256" key="8">
    <source>
        <dbReference type="ARBA" id="ARBA00023055"/>
    </source>
</evidence>
<feature type="domain" description="C2" evidence="13">
    <location>
        <begin position="452"/>
        <end position="578"/>
    </location>
</feature>
<evidence type="ECO:0000313" key="15">
    <source>
        <dbReference type="EMBL" id="KAG0666177.1"/>
    </source>
</evidence>
<keyword evidence="8" id="KW-0445">Lipid transport</keyword>
<dbReference type="PANTHER" id="PTHR46980:SF1">
    <property type="entry name" value="TRICALBIN-3"/>
    <property type="match status" value="1"/>
</dbReference>
<dbReference type="EMBL" id="PUHR01000106">
    <property type="protein sequence ID" value="KAG0666177.1"/>
    <property type="molecule type" value="Genomic_DNA"/>
</dbReference>
<dbReference type="CDD" id="cd04040">
    <property type="entry name" value="C2D_Tricalbin-like"/>
    <property type="match status" value="1"/>
</dbReference>
<feature type="domain" description="SMP-LTD" evidence="14">
    <location>
        <begin position="251"/>
        <end position="461"/>
    </location>
</feature>
<keyword evidence="4 12" id="KW-0812">Transmembrane</keyword>
<dbReference type="SMART" id="SM00239">
    <property type="entry name" value="C2"/>
    <property type="match status" value="5"/>
</dbReference>
<feature type="region of interest" description="Disordered" evidence="11">
    <location>
        <begin position="107"/>
        <end position="128"/>
    </location>
</feature>
<evidence type="ECO:0000259" key="14">
    <source>
        <dbReference type="PROSITE" id="PS51847"/>
    </source>
</evidence>
<evidence type="ECO:0000259" key="13">
    <source>
        <dbReference type="PROSITE" id="PS50004"/>
    </source>
</evidence>
<comment type="subcellular location">
    <subcellularLocation>
        <location evidence="1">Endoplasmic reticulum membrane</location>
    </subcellularLocation>
</comment>
<dbReference type="GO" id="GO:0008289">
    <property type="term" value="F:lipid binding"/>
    <property type="evidence" value="ECO:0007669"/>
    <property type="project" value="UniProtKB-KW"/>
</dbReference>
<gene>
    <name evidence="15" type="ORF">C6P45_000279</name>
</gene>
<dbReference type="InterPro" id="IPR035892">
    <property type="entry name" value="C2_domain_sf"/>
</dbReference>
<dbReference type="Gene3D" id="2.60.40.150">
    <property type="entry name" value="C2 domain"/>
    <property type="match status" value="4"/>
</dbReference>
<evidence type="ECO:0000256" key="2">
    <source>
        <dbReference type="ARBA" id="ARBA00022448"/>
    </source>
</evidence>
<organism evidence="15 16">
    <name type="scientific">Maudiozyma exigua</name>
    <name type="common">Yeast</name>
    <name type="synonym">Kazachstania exigua</name>
    <dbReference type="NCBI Taxonomy" id="34358"/>
    <lineage>
        <taxon>Eukaryota</taxon>
        <taxon>Fungi</taxon>
        <taxon>Dikarya</taxon>
        <taxon>Ascomycota</taxon>
        <taxon>Saccharomycotina</taxon>
        <taxon>Saccharomycetes</taxon>
        <taxon>Saccharomycetales</taxon>
        <taxon>Saccharomycetaceae</taxon>
        <taxon>Maudiozyma</taxon>
    </lineage>
</organism>
<evidence type="ECO:0008006" key="17">
    <source>
        <dbReference type="Google" id="ProtNLM"/>
    </source>
</evidence>
<dbReference type="PROSITE" id="PS51847">
    <property type="entry name" value="SMP"/>
    <property type="match status" value="1"/>
</dbReference>
<name>A0A9P6W9D5_MAUEX</name>
<feature type="compositionally biased region" description="Polar residues" evidence="11">
    <location>
        <begin position="1325"/>
        <end position="1342"/>
    </location>
</feature>
<comment type="caution">
    <text evidence="15">The sequence shown here is derived from an EMBL/GenBank/DDBJ whole genome shotgun (WGS) entry which is preliminary data.</text>
</comment>
<evidence type="ECO:0000256" key="1">
    <source>
        <dbReference type="ARBA" id="ARBA00004586"/>
    </source>
</evidence>
<evidence type="ECO:0000256" key="11">
    <source>
        <dbReference type="SAM" id="MobiDB-lite"/>
    </source>
</evidence>
<dbReference type="CDD" id="cd21678">
    <property type="entry name" value="SMP_TCB"/>
    <property type="match status" value="1"/>
</dbReference>
<dbReference type="PANTHER" id="PTHR46980">
    <property type="entry name" value="TRICALBIN-1-RELATED"/>
    <property type="match status" value="1"/>
</dbReference>
<dbReference type="PROSITE" id="PS50004">
    <property type="entry name" value="C2"/>
    <property type="match status" value="4"/>
</dbReference>
<dbReference type="SUPFAM" id="SSF49562">
    <property type="entry name" value="C2 domain (Calcium/lipid-binding domain, CaLB)"/>
    <property type="match status" value="4"/>
</dbReference>
<evidence type="ECO:0000256" key="12">
    <source>
        <dbReference type="SAM" id="Phobius"/>
    </source>
</evidence>
<dbReference type="GO" id="GO:0071944">
    <property type="term" value="C:cell periphery"/>
    <property type="evidence" value="ECO:0007669"/>
    <property type="project" value="UniProtKB-ARBA"/>
</dbReference>
<evidence type="ECO:0000256" key="9">
    <source>
        <dbReference type="ARBA" id="ARBA00023121"/>
    </source>
</evidence>
<dbReference type="InterPro" id="IPR031468">
    <property type="entry name" value="SMP_LBD"/>
</dbReference>
<feature type="compositionally biased region" description="Polar residues" evidence="11">
    <location>
        <begin position="1350"/>
        <end position="1359"/>
    </location>
</feature>
<dbReference type="GO" id="GO:0061817">
    <property type="term" value="P:endoplasmic reticulum-plasma membrane tethering"/>
    <property type="evidence" value="ECO:0007669"/>
    <property type="project" value="InterPro"/>
</dbReference>
<dbReference type="PIRSF" id="PIRSF037232">
    <property type="entry name" value="Tricalbin"/>
    <property type="match status" value="1"/>
</dbReference>
<keyword evidence="7 12" id="KW-1133">Transmembrane helix</keyword>
<dbReference type="InterPro" id="IPR052455">
    <property type="entry name" value="Tricalbin_domain"/>
</dbReference>
<evidence type="ECO:0000256" key="3">
    <source>
        <dbReference type="ARBA" id="ARBA00022553"/>
    </source>
</evidence>
<evidence type="ECO:0000256" key="6">
    <source>
        <dbReference type="ARBA" id="ARBA00022824"/>
    </source>
</evidence>
<feature type="compositionally biased region" description="Low complexity" evidence="11">
    <location>
        <begin position="1360"/>
        <end position="1375"/>
    </location>
</feature>
<keyword evidence="9" id="KW-0446">Lipid-binding</keyword>
<keyword evidence="2" id="KW-0813">Transport</keyword>
<keyword evidence="10 12" id="KW-0472">Membrane</keyword>
<keyword evidence="5" id="KW-0677">Repeat</keyword>
<dbReference type="InterPro" id="IPR037761">
    <property type="entry name" value="C2A_Tricalbin"/>
</dbReference>